<feature type="domain" description="F-box" evidence="1">
    <location>
        <begin position="62"/>
        <end position="116"/>
    </location>
</feature>
<accession>A0ABP1CU19</accession>
<reference evidence="3" key="1">
    <citation type="submission" date="2024-04" db="EMBL/GenBank/DDBJ databases">
        <authorList>
            <person name="Shaw F."/>
            <person name="Minotto A."/>
        </authorList>
    </citation>
    <scope>NUCLEOTIDE SEQUENCE [LARGE SCALE GENOMIC DNA]</scope>
</reference>
<dbReference type="EMBL" id="OZ037954">
    <property type="protein sequence ID" value="CAL1699175.1"/>
    <property type="molecule type" value="Genomic_DNA"/>
</dbReference>
<protein>
    <recommendedName>
        <fullName evidence="1">F-box domain-containing protein</fullName>
    </recommendedName>
</protein>
<name>A0ABP1CU19_9APHY</name>
<evidence type="ECO:0000259" key="1">
    <source>
        <dbReference type="Pfam" id="PF12937"/>
    </source>
</evidence>
<proteinExistence type="predicted"/>
<dbReference type="Gene3D" id="1.20.1280.50">
    <property type="match status" value="1"/>
</dbReference>
<evidence type="ECO:0000313" key="2">
    <source>
        <dbReference type="EMBL" id="CAL1699175.1"/>
    </source>
</evidence>
<dbReference type="Pfam" id="PF12937">
    <property type="entry name" value="F-box-like"/>
    <property type="match status" value="1"/>
</dbReference>
<organism evidence="2 3">
    <name type="scientific">Somion occarium</name>
    <dbReference type="NCBI Taxonomy" id="3059160"/>
    <lineage>
        <taxon>Eukaryota</taxon>
        <taxon>Fungi</taxon>
        <taxon>Dikarya</taxon>
        <taxon>Basidiomycota</taxon>
        <taxon>Agaricomycotina</taxon>
        <taxon>Agaricomycetes</taxon>
        <taxon>Polyporales</taxon>
        <taxon>Cerrenaceae</taxon>
        <taxon>Somion</taxon>
    </lineage>
</organism>
<dbReference type="InterPro" id="IPR001810">
    <property type="entry name" value="F-box_dom"/>
</dbReference>
<gene>
    <name evidence="2" type="ORF">GFSPODELE1_LOCUS2538</name>
</gene>
<dbReference type="Proteomes" id="UP001497453">
    <property type="component" value="Chromosome 11"/>
</dbReference>
<keyword evidence="3" id="KW-1185">Reference proteome</keyword>
<evidence type="ECO:0000313" key="3">
    <source>
        <dbReference type="Proteomes" id="UP001497453"/>
    </source>
</evidence>
<sequence length="562" mass="63414">MNDARAVTQELTNALVRRALNGPRHNLDEDLHYISLDYAIGGLSVKTLFALLTTFNDTLLVNKLPPELMFKIFLAMRGDYEPSPGRSNHWITSTLVCRRWRDIASKCKELWTTLIFDGMPLSSASVFLKNSAPHPLKVYIRWQKLSHWEPVILCDLIELLKAHTYRLAVFDLDATSNEFWTHIQSLQDPASLLERISLRNKDTAQTRLGPLFARQTPLLRHVLLQGMMYWSQGQFSGLTSLICFDQDVDDPEFVACLRDALLSCPHLHTLSLSGDGKSRSRRIPNSKKYPNVHLRHLRKLAFSSLSDSAIINVLRCMKMTETTNLVMGGLNLGHLPFFTFIPVPLPNTIDVSHFTHMLGQTTIVLQDASQFVPPRMGCGHSSVSTDLLIETCPNARSLRFYTHEPFGDGPDSSFLQSLIALSPQLNTIHLLNLDPASLLSPLLSADQKESLLEIIDKELRKETEVFQCTHEKHRASWHIHTLRVTSISFGGVPGRARVICGCRPSRSSNQNDMYILTVAVRGDDIPSFDEVELSSWLKSWKDILPDRMADDIDDMLFYGGTA</sequence>